<feature type="region of interest" description="Disordered" evidence="1">
    <location>
        <begin position="23"/>
        <end position="99"/>
    </location>
</feature>
<dbReference type="EMBL" id="JAHIBW010000029">
    <property type="protein sequence ID" value="KAG7295999.1"/>
    <property type="molecule type" value="Genomic_DNA"/>
</dbReference>
<name>A0ABQ7PU18_PLUXY</name>
<sequence length="99" mass="11247">MLQLAPRSPTLRRYKQHIFIESTDSRESSGNFHGGWRRRRRRLIDDTVTQMPRSFMPRPRQDPPHAAAATPEFPPATCTTSGLSQPRAEAAPPSPHLFN</sequence>
<gene>
    <name evidence="2" type="ORF">JYU34_021093</name>
</gene>
<organism evidence="2 3">
    <name type="scientific">Plutella xylostella</name>
    <name type="common">Diamondback moth</name>
    <name type="synonym">Plutella maculipennis</name>
    <dbReference type="NCBI Taxonomy" id="51655"/>
    <lineage>
        <taxon>Eukaryota</taxon>
        <taxon>Metazoa</taxon>
        <taxon>Ecdysozoa</taxon>
        <taxon>Arthropoda</taxon>
        <taxon>Hexapoda</taxon>
        <taxon>Insecta</taxon>
        <taxon>Pterygota</taxon>
        <taxon>Neoptera</taxon>
        <taxon>Endopterygota</taxon>
        <taxon>Lepidoptera</taxon>
        <taxon>Glossata</taxon>
        <taxon>Ditrysia</taxon>
        <taxon>Yponomeutoidea</taxon>
        <taxon>Plutellidae</taxon>
        <taxon>Plutella</taxon>
    </lineage>
</organism>
<protein>
    <submittedName>
        <fullName evidence="2">Uncharacterized protein</fullName>
    </submittedName>
</protein>
<feature type="compositionally biased region" description="Low complexity" evidence="1">
    <location>
        <begin position="64"/>
        <end position="80"/>
    </location>
</feature>
<evidence type="ECO:0000313" key="3">
    <source>
        <dbReference type="Proteomes" id="UP000823941"/>
    </source>
</evidence>
<reference evidence="2 3" key="1">
    <citation type="submission" date="2021-06" db="EMBL/GenBank/DDBJ databases">
        <title>A haploid diamondback moth (Plutella xylostella L.) genome assembly resolves 31 chromosomes and identifies a diamide resistance mutation.</title>
        <authorList>
            <person name="Ward C.M."/>
            <person name="Perry K.D."/>
            <person name="Baker G."/>
            <person name="Powis K."/>
            <person name="Heckel D.G."/>
            <person name="Baxter S.W."/>
        </authorList>
    </citation>
    <scope>NUCLEOTIDE SEQUENCE [LARGE SCALE GENOMIC DNA]</scope>
    <source>
        <strain evidence="2 3">LV</strain>
        <tissue evidence="2">Single pupa</tissue>
    </source>
</reference>
<comment type="caution">
    <text evidence="2">The sequence shown here is derived from an EMBL/GenBank/DDBJ whole genome shotgun (WGS) entry which is preliminary data.</text>
</comment>
<evidence type="ECO:0000256" key="1">
    <source>
        <dbReference type="SAM" id="MobiDB-lite"/>
    </source>
</evidence>
<evidence type="ECO:0000313" key="2">
    <source>
        <dbReference type="EMBL" id="KAG7295999.1"/>
    </source>
</evidence>
<keyword evidence="3" id="KW-1185">Reference proteome</keyword>
<accession>A0ABQ7PU18</accession>
<proteinExistence type="predicted"/>
<dbReference type="Proteomes" id="UP000823941">
    <property type="component" value="Chromosome 29"/>
</dbReference>